<feature type="domain" description="N-acetyltransferase" evidence="3">
    <location>
        <begin position="13"/>
        <end position="169"/>
    </location>
</feature>
<dbReference type="PANTHER" id="PTHR43877">
    <property type="entry name" value="AMINOALKYLPHOSPHONATE N-ACETYLTRANSFERASE-RELATED-RELATED"/>
    <property type="match status" value="1"/>
</dbReference>
<dbReference type="InterPro" id="IPR050832">
    <property type="entry name" value="Bact_Acetyltransf"/>
</dbReference>
<accession>A0A1Y0D167</accession>
<dbReference type="PROSITE" id="PS51186">
    <property type="entry name" value="GNAT"/>
    <property type="match status" value="1"/>
</dbReference>
<reference evidence="5" key="1">
    <citation type="submission" date="2017-05" db="EMBL/GenBank/DDBJ databases">
        <authorList>
            <person name="Sung H."/>
        </authorList>
    </citation>
    <scope>NUCLEOTIDE SEQUENCE [LARGE SCALE GENOMIC DNA]</scope>
    <source>
        <strain evidence="5">AMac2203</strain>
    </source>
</reference>
<dbReference type="InterPro" id="IPR000182">
    <property type="entry name" value="GNAT_dom"/>
</dbReference>
<dbReference type="OrthoDB" id="5419426at2"/>
<dbReference type="KEGG" id="ocm:CBP12_12385"/>
<sequence>MTTTTPIPLIDNYFLRALREADNAALAQVIRAVSAEYGLSAEKGYSVADPSLDRLSELYLAPAAQYWLVINKSGIIVGGAGFAPLIGEPTVCELQKMYLLNEARGLGLGKRLAQGVLAKAKERGYQCCYLETTAILPEALHLYQKLGFRPCPRLGNTGHDDCEITLMLKL</sequence>
<evidence type="ECO:0000259" key="3">
    <source>
        <dbReference type="PROSITE" id="PS51186"/>
    </source>
</evidence>
<name>A0A1Y0D167_9GAMM</name>
<evidence type="ECO:0000256" key="1">
    <source>
        <dbReference type="ARBA" id="ARBA00022679"/>
    </source>
</evidence>
<dbReference type="Pfam" id="PF00583">
    <property type="entry name" value="Acetyltransf_1"/>
    <property type="match status" value="1"/>
</dbReference>
<keyword evidence="5" id="KW-1185">Reference proteome</keyword>
<evidence type="ECO:0000313" key="4">
    <source>
        <dbReference type="EMBL" id="ART80855.1"/>
    </source>
</evidence>
<dbReference type="InterPro" id="IPR016181">
    <property type="entry name" value="Acyl_CoA_acyltransferase"/>
</dbReference>
<evidence type="ECO:0000313" key="5">
    <source>
        <dbReference type="Proteomes" id="UP000243793"/>
    </source>
</evidence>
<dbReference type="SUPFAM" id="SSF55729">
    <property type="entry name" value="Acyl-CoA N-acyltransferases (Nat)"/>
    <property type="match status" value="1"/>
</dbReference>
<dbReference type="AlphaFoldDB" id="A0A1Y0D167"/>
<protein>
    <submittedName>
        <fullName evidence="4">GNAT family N-acetyltransferase</fullName>
    </submittedName>
</protein>
<evidence type="ECO:0000256" key="2">
    <source>
        <dbReference type="ARBA" id="ARBA00023315"/>
    </source>
</evidence>
<dbReference type="EMBL" id="CP021376">
    <property type="protein sequence ID" value="ART80855.1"/>
    <property type="molecule type" value="Genomic_DNA"/>
</dbReference>
<dbReference type="CDD" id="cd04301">
    <property type="entry name" value="NAT_SF"/>
    <property type="match status" value="1"/>
</dbReference>
<keyword evidence="1 4" id="KW-0808">Transferase</keyword>
<gene>
    <name evidence="4" type="ORF">CBP12_12385</name>
</gene>
<organism evidence="4 5">
    <name type="scientific">Oceanisphaera avium</name>
    <dbReference type="NCBI Taxonomy" id="1903694"/>
    <lineage>
        <taxon>Bacteria</taxon>
        <taxon>Pseudomonadati</taxon>
        <taxon>Pseudomonadota</taxon>
        <taxon>Gammaproteobacteria</taxon>
        <taxon>Aeromonadales</taxon>
        <taxon>Aeromonadaceae</taxon>
        <taxon>Oceanisphaera</taxon>
    </lineage>
</organism>
<dbReference type="PANTHER" id="PTHR43877:SF2">
    <property type="entry name" value="AMINOALKYLPHOSPHONATE N-ACETYLTRANSFERASE-RELATED"/>
    <property type="match status" value="1"/>
</dbReference>
<dbReference type="Proteomes" id="UP000243793">
    <property type="component" value="Chromosome"/>
</dbReference>
<proteinExistence type="predicted"/>
<dbReference type="Gene3D" id="3.40.630.30">
    <property type="match status" value="1"/>
</dbReference>
<keyword evidence="2" id="KW-0012">Acyltransferase</keyword>
<dbReference type="GO" id="GO:0016747">
    <property type="term" value="F:acyltransferase activity, transferring groups other than amino-acyl groups"/>
    <property type="evidence" value="ECO:0007669"/>
    <property type="project" value="InterPro"/>
</dbReference>